<name>A0A328PQH3_9MOLU</name>
<feature type="transmembrane region" description="Helical" evidence="1">
    <location>
        <begin position="43"/>
        <end position="63"/>
    </location>
</feature>
<sequence length="237" mass="27519">MQKFGTWFSDFFLSSLSSGEGDEESIDLERVKVRLSWLFGSSLYLSFFSFLLYIVGFSAIHLSGQIKDKYLIEKIFFFISPTVWQNYLFSGGGLFNSFRRADNFGESIFISINLGLIAISFIALIFNLIVIHTTWQKALKQLRIACYTLCFPVFGGFLTLLMIGYWKGLEYKSHILKWFSGRQHMNKLWDKASEIIEKVGTEKREFKPKTLAFLELKKENKVSEILGRLDKYVIKKI</sequence>
<accession>A0A328PQH3</accession>
<organism evidence="2 3">
    <name type="scientific">Mycoplasma wenyonii</name>
    <dbReference type="NCBI Taxonomy" id="65123"/>
    <lineage>
        <taxon>Bacteria</taxon>
        <taxon>Bacillati</taxon>
        <taxon>Mycoplasmatota</taxon>
        <taxon>Mollicutes</taxon>
        <taxon>Mycoplasmataceae</taxon>
        <taxon>Mycoplasma</taxon>
    </lineage>
</organism>
<reference evidence="3" key="1">
    <citation type="submission" date="2018-06" db="EMBL/GenBank/DDBJ databases">
        <authorList>
            <person name="Martinez Ocampo F."/>
            <person name="Quiroz Castaneda R.E."/>
            <person name="Rojas Lopez X."/>
        </authorList>
    </citation>
    <scope>NUCLEOTIDE SEQUENCE [LARGE SCALE GENOMIC DNA]</scope>
    <source>
        <strain evidence="3">INIFAP02</strain>
    </source>
</reference>
<dbReference type="Proteomes" id="UP000249762">
    <property type="component" value="Unassembled WGS sequence"/>
</dbReference>
<keyword evidence="1" id="KW-0812">Transmembrane</keyword>
<evidence type="ECO:0000313" key="2">
    <source>
        <dbReference type="EMBL" id="RAO95128.1"/>
    </source>
</evidence>
<feature type="transmembrane region" description="Helical" evidence="1">
    <location>
        <begin position="107"/>
        <end position="132"/>
    </location>
</feature>
<dbReference type="RefSeq" id="WP_112665265.1">
    <property type="nucleotide sequence ID" value="NZ_QKVO01000003.1"/>
</dbReference>
<feature type="transmembrane region" description="Helical" evidence="1">
    <location>
        <begin position="144"/>
        <end position="166"/>
    </location>
</feature>
<proteinExistence type="predicted"/>
<gene>
    <name evidence="2" type="ORF">DNK47_01400</name>
</gene>
<keyword evidence="1" id="KW-1133">Transmembrane helix</keyword>
<evidence type="ECO:0000256" key="1">
    <source>
        <dbReference type="SAM" id="Phobius"/>
    </source>
</evidence>
<feature type="transmembrane region" description="Helical" evidence="1">
    <location>
        <begin position="75"/>
        <end position="95"/>
    </location>
</feature>
<keyword evidence="1" id="KW-0472">Membrane</keyword>
<comment type="caution">
    <text evidence="2">The sequence shown here is derived from an EMBL/GenBank/DDBJ whole genome shotgun (WGS) entry which is preliminary data.</text>
</comment>
<evidence type="ECO:0000313" key="3">
    <source>
        <dbReference type="Proteomes" id="UP000249762"/>
    </source>
</evidence>
<dbReference type="AlphaFoldDB" id="A0A328PQH3"/>
<dbReference type="OrthoDB" id="397057at2"/>
<protein>
    <submittedName>
        <fullName evidence="2">Uncharacterized protein</fullName>
    </submittedName>
</protein>
<keyword evidence="3" id="KW-1185">Reference proteome</keyword>
<dbReference type="EMBL" id="QKVO01000003">
    <property type="protein sequence ID" value="RAO95128.1"/>
    <property type="molecule type" value="Genomic_DNA"/>
</dbReference>